<protein>
    <submittedName>
        <fullName evidence="1">Uncharacterized protein</fullName>
    </submittedName>
</protein>
<reference evidence="2" key="1">
    <citation type="submission" date="2010-08" db="EMBL/GenBank/DDBJ databases">
        <authorList>
            <consortium name="Caenorhabditis japonica Sequencing Consortium"/>
            <person name="Wilson R.K."/>
        </authorList>
    </citation>
    <scope>NUCLEOTIDE SEQUENCE [LARGE SCALE GENOMIC DNA]</scope>
    <source>
        <strain evidence="2">DF5081</strain>
    </source>
</reference>
<organism evidence="1 2">
    <name type="scientific">Caenorhabditis japonica</name>
    <dbReference type="NCBI Taxonomy" id="281687"/>
    <lineage>
        <taxon>Eukaryota</taxon>
        <taxon>Metazoa</taxon>
        <taxon>Ecdysozoa</taxon>
        <taxon>Nematoda</taxon>
        <taxon>Chromadorea</taxon>
        <taxon>Rhabditida</taxon>
        <taxon>Rhabditina</taxon>
        <taxon>Rhabditomorpha</taxon>
        <taxon>Rhabditoidea</taxon>
        <taxon>Rhabditidae</taxon>
        <taxon>Peloderinae</taxon>
        <taxon>Caenorhabditis</taxon>
    </lineage>
</organism>
<dbReference type="Proteomes" id="UP000005237">
    <property type="component" value="Unassembled WGS sequence"/>
</dbReference>
<name>A0A8R1EYA7_CAEJA</name>
<accession>A0A8R1EYA7</accession>
<evidence type="ECO:0000313" key="2">
    <source>
        <dbReference type="Proteomes" id="UP000005237"/>
    </source>
</evidence>
<dbReference type="EnsemblMetazoa" id="CJA43342.1">
    <property type="protein sequence ID" value="CJA43342.1"/>
    <property type="gene ID" value="WBGene00219190"/>
</dbReference>
<evidence type="ECO:0000313" key="1">
    <source>
        <dbReference type="EnsemblMetazoa" id="CJA43342.1"/>
    </source>
</evidence>
<reference evidence="1" key="2">
    <citation type="submission" date="2022-06" db="UniProtKB">
        <authorList>
            <consortium name="EnsemblMetazoa"/>
        </authorList>
    </citation>
    <scope>IDENTIFICATION</scope>
    <source>
        <strain evidence="1">DF5081</strain>
    </source>
</reference>
<dbReference type="AlphaFoldDB" id="A0A8R1EYA7"/>
<keyword evidence="2" id="KW-1185">Reference proteome</keyword>
<proteinExistence type="predicted"/>
<sequence>MDGILCGSLEQVAALLAMRAAKSSTPDELLALNSEIVHNQISESDRKEALRRFSKECNSMARKVMTSNFSSPWILAAHDLRMETEANMRPKKLPIRATDLILAARLDIKHEAIFEYRGNSLRK</sequence>